<comment type="caution">
    <text evidence="6">The sequence shown here is derived from an EMBL/GenBank/DDBJ whole genome shotgun (WGS) entry which is preliminary data.</text>
</comment>
<evidence type="ECO:0000256" key="4">
    <source>
        <dbReference type="ARBA" id="ARBA00023316"/>
    </source>
</evidence>
<dbReference type="EMBL" id="RHLQ01000001">
    <property type="protein sequence ID" value="RND01820.1"/>
    <property type="molecule type" value="Genomic_DNA"/>
</dbReference>
<dbReference type="InterPro" id="IPR034714">
    <property type="entry name" value="TagA_TarA"/>
</dbReference>
<proteinExistence type="inferred from homology"/>
<dbReference type="Proteomes" id="UP000279909">
    <property type="component" value="Unassembled WGS sequence"/>
</dbReference>
<dbReference type="EC" id="2.4.1.187" evidence="5"/>
<dbReference type="CDD" id="cd06533">
    <property type="entry name" value="Glyco_transf_WecG_TagA"/>
    <property type="match status" value="1"/>
</dbReference>
<keyword evidence="2 5" id="KW-0808">Transferase</keyword>
<comment type="similarity">
    <text evidence="5">Belongs to the glycosyltransferase 26 family. TagA/TarA subfamily.</text>
</comment>
<keyword evidence="4 5" id="KW-0961">Cell wall biogenesis/degradation</keyword>
<dbReference type="PANTHER" id="PTHR34136:SF1">
    <property type="entry name" value="UDP-N-ACETYL-D-MANNOSAMINURONIC ACID TRANSFERASE"/>
    <property type="match status" value="1"/>
</dbReference>
<reference evidence="6 7" key="1">
    <citation type="journal article" date="2014" name="Int. J. Syst. Evol. Microbiol.">
        <title>Lysinibacillus halotolerans sp. nov., isolated from saline-alkaline soil.</title>
        <authorList>
            <person name="Kong D."/>
            <person name="Wang Y."/>
            <person name="Zhao B."/>
            <person name="Li Y."/>
            <person name="Song J."/>
            <person name="Zhai Y."/>
            <person name="Zhang C."/>
            <person name="Wang H."/>
            <person name="Chen X."/>
            <person name="Zhao B."/>
            <person name="Ruan Z."/>
        </authorList>
    </citation>
    <scope>NUCLEOTIDE SEQUENCE [LARGE SCALE GENOMIC DNA]</scope>
    <source>
        <strain evidence="6 7">MCCC 1A12703</strain>
    </source>
</reference>
<dbReference type="GO" id="GO:0071555">
    <property type="term" value="P:cell wall organization"/>
    <property type="evidence" value="ECO:0007669"/>
    <property type="project" value="UniProtKB-KW"/>
</dbReference>
<evidence type="ECO:0000256" key="3">
    <source>
        <dbReference type="ARBA" id="ARBA00022944"/>
    </source>
</evidence>
<evidence type="ECO:0000313" key="7">
    <source>
        <dbReference type="Proteomes" id="UP000279909"/>
    </source>
</evidence>
<evidence type="ECO:0000256" key="5">
    <source>
        <dbReference type="HAMAP-Rule" id="MF_02070"/>
    </source>
</evidence>
<comment type="pathway">
    <text evidence="5">Cell wall biogenesis; teichoic acid biosynthesis.</text>
</comment>
<gene>
    <name evidence="6" type="ORF">EC501_01260</name>
</gene>
<dbReference type="GO" id="GO:0047244">
    <property type="term" value="F:N-acetylglucosaminyldiphosphoundecaprenol N-acetyl-beta-D-mannosaminyltransferase activity"/>
    <property type="evidence" value="ECO:0007669"/>
    <property type="project" value="UniProtKB-UniRule"/>
</dbReference>
<dbReference type="HAMAP" id="MF_02070">
    <property type="entry name" value="TagA_TarA"/>
    <property type="match status" value="1"/>
</dbReference>
<keyword evidence="1 5" id="KW-0328">Glycosyltransferase</keyword>
<evidence type="ECO:0000313" key="6">
    <source>
        <dbReference type="EMBL" id="RND01820.1"/>
    </source>
</evidence>
<dbReference type="PANTHER" id="PTHR34136">
    <property type="match status" value="1"/>
</dbReference>
<comment type="catalytic activity">
    <reaction evidence="5">
        <text>UDP-N-acetyl-alpha-D-mannosamine + N-acetyl-alpha-D-glucosaminyl-di-trans,octa-cis-undecaprenyl diphosphate = N-acetyl-beta-D-mannosaminyl-(1-&gt;4)-N-acetyl-alpha-D-glucosaminyl di-trans,octa-cis-undecaprenyl diphosphate + UDP + H(+)</text>
        <dbReference type="Rhea" id="RHEA:16053"/>
        <dbReference type="ChEBI" id="CHEBI:15378"/>
        <dbReference type="ChEBI" id="CHEBI:58223"/>
        <dbReference type="ChEBI" id="CHEBI:62959"/>
        <dbReference type="ChEBI" id="CHEBI:68623"/>
        <dbReference type="ChEBI" id="CHEBI:132210"/>
        <dbReference type="EC" id="2.4.1.187"/>
    </reaction>
</comment>
<organism evidence="6 7">
    <name type="scientific">Lysinibacillus halotolerans</name>
    <dbReference type="NCBI Taxonomy" id="1368476"/>
    <lineage>
        <taxon>Bacteria</taxon>
        <taxon>Bacillati</taxon>
        <taxon>Bacillota</taxon>
        <taxon>Bacilli</taxon>
        <taxon>Bacillales</taxon>
        <taxon>Bacillaceae</taxon>
        <taxon>Lysinibacillus</taxon>
    </lineage>
</organism>
<keyword evidence="3 5" id="KW-0777">Teichoic acid biosynthesis</keyword>
<name>A0A3M8HHB6_9BACI</name>
<dbReference type="AlphaFoldDB" id="A0A3M8HHB6"/>
<dbReference type="NCBIfam" id="TIGR00696">
    <property type="entry name" value="wecG_tagA_cpsF"/>
    <property type="match status" value="1"/>
</dbReference>
<dbReference type="InterPro" id="IPR004629">
    <property type="entry name" value="WecG_TagA_CpsF"/>
</dbReference>
<sequence>MSTVKIQNVNFHNNSMGEFIDIFDNRIQEQEKTFVVTANPELVSLANKDPKYYRTLNHADFVLADGIGVVIASKIINEPLKERVAGFDIMGELLKKAEKENLKVFLLGAKDTTIEKAYVNIQKKHPNLNIVGKQHGYIDINDEEIVNKMVELEPDLIFVGLGFPKQEFWIEKHIDKFKKGLFMGVGGSFDVWAGEVKRAPQTWIDLHLEWLYRLIQQPTRFKRMLVLPQFLFKVIFERK</sequence>
<evidence type="ECO:0000256" key="1">
    <source>
        <dbReference type="ARBA" id="ARBA00022676"/>
    </source>
</evidence>
<evidence type="ECO:0000256" key="2">
    <source>
        <dbReference type="ARBA" id="ARBA00022679"/>
    </source>
</evidence>
<comment type="function">
    <text evidence="5">Catalyzes the conversion of GlcNAc-PP-undecaprenol into ManNAc-GlcNAc-PP-undecaprenol, the first committed lipid intermediate in the de novo synthesis of teichoic acid.</text>
</comment>
<protein>
    <recommendedName>
        <fullName evidence="5">N-acetylglucosaminyldiphosphoundecaprenol N-acetyl-beta-D-mannosaminyltransferase</fullName>
        <ecNumber evidence="5">2.4.1.187</ecNumber>
    </recommendedName>
    <alternativeName>
        <fullName evidence="5">N-acetylmannosaminyltransferase</fullName>
    </alternativeName>
    <alternativeName>
        <fullName evidence="5">UDP-N-acetylmannosamine transferase</fullName>
    </alternativeName>
    <alternativeName>
        <fullName evidence="5">UDP-N-acetylmannosamine:N-acetylglucosaminyl pyrophosphorylundecaprenol N-acetylmannosaminyltransferase</fullName>
    </alternativeName>
</protein>
<accession>A0A3M8HHB6</accession>
<keyword evidence="7" id="KW-1185">Reference proteome</keyword>
<dbReference type="RefSeq" id="WP_122970464.1">
    <property type="nucleotide sequence ID" value="NZ_RHLQ01000001.1"/>
</dbReference>
<dbReference type="UniPathway" id="UPA00632"/>
<dbReference type="OrthoDB" id="9771846at2"/>
<dbReference type="GO" id="GO:0019350">
    <property type="term" value="P:teichoic acid biosynthetic process"/>
    <property type="evidence" value="ECO:0007669"/>
    <property type="project" value="UniProtKB-UniRule"/>
</dbReference>
<dbReference type="Pfam" id="PF03808">
    <property type="entry name" value="Glyco_tran_WecG"/>
    <property type="match status" value="1"/>
</dbReference>